<evidence type="ECO:0000313" key="1">
    <source>
        <dbReference type="EMBL" id="ODV56392.1"/>
    </source>
</evidence>
<dbReference type="AlphaFoldDB" id="A0A1E4R7D9"/>
<organism evidence="1 2">
    <name type="scientific">Lysinibacillus fusiformis</name>
    <dbReference type="NCBI Taxonomy" id="28031"/>
    <lineage>
        <taxon>Bacteria</taxon>
        <taxon>Bacillati</taxon>
        <taxon>Bacillota</taxon>
        <taxon>Bacilli</taxon>
        <taxon>Bacillales</taxon>
        <taxon>Bacillaceae</taxon>
        <taxon>Lysinibacillus</taxon>
    </lineage>
</organism>
<dbReference type="Proteomes" id="UP000094784">
    <property type="component" value="Unassembled WGS sequence"/>
</dbReference>
<dbReference type="EMBL" id="MECQ01000001">
    <property type="protein sequence ID" value="ODV56392.1"/>
    <property type="molecule type" value="Genomic_DNA"/>
</dbReference>
<accession>A0A1E4R7D9</accession>
<sequence length="61" mass="6404">MNKVKLPISGGLIHLPLIGSFVIAAQRQRPAGSSDARGTVVKAAPFICGFNRISVCLLIIS</sequence>
<reference evidence="1 2" key="1">
    <citation type="submission" date="2016-09" db="EMBL/GenBank/DDBJ databases">
        <title>Draft genome sequence of the soil isolate, Lysinibacillus fusiformis M5, a potential hypoxanthine producer.</title>
        <authorList>
            <person name="Gallegos-Monterrosa R."/>
            <person name="Maroti G."/>
            <person name="Balint B."/>
            <person name="Kovacs A.T."/>
        </authorList>
    </citation>
    <scope>NUCLEOTIDE SEQUENCE [LARGE SCALE GENOMIC DNA]</scope>
    <source>
        <strain evidence="1 2">M5</strain>
    </source>
</reference>
<proteinExistence type="predicted"/>
<gene>
    <name evidence="1" type="ORF">BG258_11035</name>
</gene>
<name>A0A1E4R7D9_9BACI</name>
<protein>
    <submittedName>
        <fullName evidence="1">Uncharacterized protein</fullName>
    </submittedName>
</protein>
<evidence type="ECO:0000313" key="2">
    <source>
        <dbReference type="Proteomes" id="UP000094784"/>
    </source>
</evidence>
<comment type="caution">
    <text evidence="1">The sequence shown here is derived from an EMBL/GenBank/DDBJ whole genome shotgun (WGS) entry which is preliminary data.</text>
</comment>